<comment type="caution">
    <text evidence="1">The sequence shown here is derived from an EMBL/GenBank/DDBJ whole genome shotgun (WGS) entry which is preliminary data.</text>
</comment>
<evidence type="ECO:0000313" key="1">
    <source>
        <dbReference type="EMBL" id="KEO74503.1"/>
    </source>
</evidence>
<dbReference type="STRING" id="1048983.EL17_07125"/>
<protein>
    <submittedName>
        <fullName evidence="1">Uncharacterized protein</fullName>
    </submittedName>
</protein>
<accession>A0A074L3S7</accession>
<gene>
    <name evidence="1" type="ORF">EL17_07125</name>
</gene>
<evidence type="ECO:0000313" key="2">
    <source>
        <dbReference type="Proteomes" id="UP000027821"/>
    </source>
</evidence>
<dbReference type="EMBL" id="JMIH01000015">
    <property type="protein sequence ID" value="KEO74503.1"/>
    <property type="molecule type" value="Genomic_DNA"/>
</dbReference>
<reference evidence="1 2" key="1">
    <citation type="submission" date="2014-04" db="EMBL/GenBank/DDBJ databases">
        <title>Characterization and application of a salt tolerant electro-active bacterium.</title>
        <authorList>
            <person name="Yang L."/>
            <person name="Wei S."/>
            <person name="Tay Q.X.M."/>
        </authorList>
    </citation>
    <scope>NUCLEOTIDE SEQUENCE [LARGE SCALE GENOMIC DNA]</scope>
    <source>
        <strain evidence="1 2">LY1</strain>
    </source>
</reference>
<dbReference type="AlphaFoldDB" id="A0A074L3S7"/>
<dbReference type="Proteomes" id="UP000027821">
    <property type="component" value="Unassembled WGS sequence"/>
</dbReference>
<proteinExistence type="predicted"/>
<name>A0A074L3S7_9BACT</name>
<dbReference type="PROSITE" id="PS51257">
    <property type="entry name" value="PROKAR_LIPOPROTEIN"/>
    <property type="match status" value="1"/>
</dbReference>
<keyword evidence="2" id="KW-1185">Reference proteome</keyword>
<sequence>MKNKLKYILGLFIVCSLQSCFEVDEPIDVIRPVASLIFDDNSLSDGGSTVFSTGTVTFKVTVIPHTGTVSNVTFDNRYTITGVTAQKNKPLGTLTPNANGVIEFSVPINELRLAEDPLMTFANRGNNAIRVTANTSTGQTTRYFFITFTNS</sequence>
<organism evidence="1 2">
    <name type="scientific">Anditalea andensis</name>
    <dbReference type="NCBI Taxonomy" id="1048983"/>
    <lineage>
        <taxon>Bacteria</taxon>
        <taxon>Pseudomonadati</taxon>
        <taxon>Bacteroidota</taxon>
        <taxon>Cytophagia</taxon>
        <taxon>Cytophagales</taxon>
        <taxon>Cytophagaceae</taxon>
        <taxon>Anditalea</taxon>
    </lineage>
</organism>